<sequence>MKGILFPLSVLFGTVLPLSAQLVIEEVPWGADAYGYVSDRFGSSVSTGTFNFPSDGGGAGIYSDSASLTETRGSISSSVVLNNAGGISVPEIHTYAATANSNSVANAAATGIEGYTYTGSTPKMVSLDVSLSGSYSNMDNDYAGNFARVSVWSDEVLVAMSSTELFSASALALPGFFFSTDTGAYLEYGFLRYDQLDLEMNGIGTDDVTSGTLSWMMNPGDTVYLHAQGNSTAYGPNSVADASHTLTMSFQDSTGLVALSGGITVPEPGPAAIGALGVAVFLILRRRH</sequence>
<gene>
    <name evidence="1" type="ORF">Hsar01_02726</name>
</gene>
<proteinExistence type="predicted"/>
<evidence type="ECO:0000313" key="2">
    <source>
        <dbReference type="Proteomes" id="UP001476282"/>
    </source>
</evidence>
<keyword evidence="2" id="KW-1185">Reference proteome</keyword>
<dbReference type="EMBL" id="BAABRI010000015">
    <property type="protein sequence ID" value="GAA5483493.1"/>
    <property type="molecule type" value="Genomic_DNA"/>
</dbReference>
<accession>A0ABP9UPK5</accession>
<protein>
    <recommendedName>
        <fullName evidence="3">PEP-CTERM protein-sorting domain-containing protein</fullName>
    </recommendedName>
</protein>
<dbReference type="Proteomes" id="UP001476282">
    <property type="component" value="Unassembled WGS sequence"/>
</dbReference>
<reference evidence="1 2" key="1">
    <citation type="submission" date="2024-02" db="EMBL/GenBank/DDBJ databases">
        <title>Haloferula sargassicola NBRC 104335.</title>
        <authorList>
            <person name="Ichikawa N."/>
            <person name="Katano-Makiyama Y."/>
            <person name="Hidaka K."/>
        </authorList>
    </citation>
    <scope>NUCLEOTIDE SEQUENCE [LARGE SCALE GENOMIC DNA]</scope>
    <source>
        <strain evidence="1 2">NBRC 104335</strain>
    </source>
</reference>
<evidence type="ECO:0000313" key="1">
    <source>
        <dbReference type="EMBL" id="GAA5483493.1"/>
    </source>
</evidence>
<dbReference type="RefSeq" id="WP_353567605.1">
    <property type="nucleotide sequence ID" value="NZ_BAABRI010000015.1"/>
</dbReference>
<evidence type="ECO:0008006" key="3">
    <source>
        <dbReference type="Google" id="ProtNLM"/>
    </source>
</evidence>
<organism evidence="1 2">
    <name type="scientific">Haloferula sargassicola</name>
    <dbReference type="NCBI Taxonomy" id="490096"/>
    <lineage>
        <taxon>Bacteria</taxon>
        <taxon>Pseudomonadati</taxon>
        <taxon>Verrucomicrobiota</taxon>
        <taxon>Verrucomicrobiia</taxon>
        <taxon>Verrucomicrobiales</taxon>
        <taxon>Verrucomicrobiaceae</taxon>
        <taxon>Haloferula</taxon>
    </lineage>
</organism>
<comment type="caution">
    <text evidence="1">The sequence shown here is derived from an EMBL/GenBank/DDBJ whole genome shotgun (WGS) entry which is preliminary data.</text>
</comment>
<name>A0ABP9UPK5_9BACT</name>